<proteinExistence type="predicted"/>
<reference evidence="2" key="1">
    <citation type="submission" date="2011-05" db="EMBL/GenBank/DDBJ databases">
        <authorList>
            <person name="Richards S.R."/>
            <person name="Qu J."/>
            <person name="Jiang H."/>
            <person name="Jhangiani S.N."/>
            <person name="Agravi P."/>
            <person name="Goodspeed R."/>
            <person name="Gross S."/>
            <person name="Mandapat C."/>
            <person name="Jackson L."/>
            <person name="Mathew T."/>
            <person name="Pu L."/>
            <person name="Thornton R."/>
            <person name="Saada N."/>
            <person name="Wilczek-Boney K.B."/>
            <person name="Lee S."/>
            <person name="Kovar C."/>
            <person name="Wu Y."/>
            <person name="Scherer S.E."/>
            <person name="Worley K.C."/>
            <person name="Muzny D.M."/>
            <person name="Gibbs R."/>
        </authorList>
    </citation>
    <scope>NUCLEOTIDE SEQUENCE</scope>
    <source>
        <strain evidence="2">Brora</strain>
    </source>
</reference>
<name>T1J8G0_STRMM</name>
<keyword evidence="2" id="KW-1185">Reference proteome</keyword>
<evidence type="ECO:0000313" key="1">
    <source>
        <dbReference type="EnsemblMetazoa" id="SMAR009990-PA"/>
    </source>
</evidence>
<dbReference type="PhylomeDB" id="T1J8G0"/>
<organism evidence="1 2">
    <name type="scientific">Strigamia maritima</name>
    <name type="common">European centipede</name>
    <name type="synonym">Geophilus maritimus</name>
    <dbReference type="NCBI Taxonomy" id="126957"/>
    <lineage>
        <taxon>Eukaryota</taxon>
        <taxon>Metazoa</taxon>
        <taxon>Ecdysozoa</taxon>
        <taxon>Arthropoda</taxon>
        <taxon>Myriapoda</taxon>
        <taxon>Chilopoda</taxon>
        <taxon>Pleurostigmophora</taxon>
        <taxon>Geophilomorpha</taxon>
        <taxon>Linotaeniidae</taxon>
        <taxon>Strigamia</taxon>
    </lineage>
</organism>
<reference evidence="1" key="2">
    <citation type="submission" date="2015-02" db="UniProtKB">
        <authorList>
            <consortium name="EnsemblMetazoa"/>
        </authorList>
    </citation>
    <scope>IDENTIFICATION</scope>
</reference>
<dbReference type="Proteomes" id="UP000014500">
    <property type="component" value="Unassembled WGS sequence"/>
</dbReference>
<sequence>MAFPVFHYTTWLDEILTSGTRSLDEIIQKLSAPFLNTANTGCSPNPNCSQYVRTGLVTVVEILQALHYGVDDSDAITPLDRHNITLTPEYNITLTKDICSKHINSTTRRDSAQLQFDNFKNEMLIDLKSGITQVLDVGNTIQKVLGDIPCLKTVPHITGAVSTDFSIAQCIPNSISLDANLTGYFSVVVTGLRVDVDYTAHNNSRWIVNSAQYSNGDLENIQLKNKTCIGSPAFMEVCECFLASDFFTKSLYFATDATYTCLFQQLLDLDATELGKCPYF</sequence>
<dbReference type="HOGENOM" id="CLU_080330_0_0_1"/>
<dbReference type="AlphaFoldDB" id="T1J8G0"/>
<protein>
    <submittedName>
        <fullName evidence="1">Uncharacterized protein</fullName>
    </submittedName>
</protein>
<dbReference type="EMBL" id="JH431954">
    <property type="status" value="NOT_ANNOTATED_CDS"/>
    <property type="molecule type" value="Genomic_DNA"/>
</dbReference>
<dbReference type="EnsemblMetazoa" id="SMAR009990-RA">
    <property type="protein sequence ID" value="SMAR009990-PA"/>
    <property type="gene ID" value="SMAR009990"/>
</dbReference>
<evidence type="ECO:0000313" key="2">
    <source>
        <dbReference type="Proteomes" id="UP000014500"/>
    </source>
</evidence>
<accession>T1J8G0</accession>